<dbReference type="FunFam" id="1.10.10.10:FF:000260">
    <property type="entry name" value="Forkhead transcription factor (Sep1)"/>
    <property type="match status" value="1"/>
</dbReference>
<evidence type="ECO:0000256" key="3">
    <source>
        <dbReference type="ARBA" id="ARBA00023125"/>
    </source>
</evidence>
<feature type="compositionally biased region" description="Polar residues" evidence="7">
    <location>
        <begin position="769"/>
        <end position="785"/>
    </location>
</feature>
<evidence type="ECO:0000256" key="4">
    <source>
        <dbReference type="ARBA" id="ARBA00023163"/>
    </source>
</evidence>
<dbReference type="GeneID" id="54477990"/>
<feature type="region of interest" description="Disordered" evidence="7">
    <location>
        <begin position="347"/>
        <end position="427"/>
    </location>
</feature>
<evidence type="ECO:0000256" key="5">
    <source>
        <dbReference type="ARBA" id="ARBA00023242"/>
    </source>
</evidence>
<accession>A0A6A6PWB8</accession>
<evidence type="ECO:0000256" key="6">
    <source>
        <dbReference type="PROSITE-ProRule" id="PRU00089"/>
    </source>
</evidence>
<evidence type="ECO:0000259" key="8">
    <source>
        <dbReference type="PROSITE" id="PS50039"/>
    </source>
</evidence>
<evidence type="ECO:0000256" key="2">
    <source>
        <dbReference type="ARBA" id="ARBA00023015"/>
    </source>
</evidence>
<dbReference type="InterPro" id="IPR030456">
    <property type="entry name" value="TF_fork_head_CS_2"/>
</dbReference>
<keyword evidence="3 6" id="KW-0238">DNA-binding</keyword>
<feature type="compositionally biased region" description="Polar residues" evidence="7">
    <location>
        <begin position="49"/>
        <end position="85"/>
    </location>
</feature>
<dbReference type="CDD" id="cd00059">
    <property type="entry name" value="FH_FOX"/>
    <property type="match status" value="1"/>
</dbReference>
<dbReference type="SMART" id="SM00339">
    <property type="entry name" value="FH"/>
    <property type="match status" value="1"/>
</dbReference>
<dbReference type="GO" id="GO:0000978">
    <property type="term" value="F:RNA polymerase II cis-regulatory region sequence-specific DNA binding"/>
    <property type="evidence" value="ECO:0007669"/>
    <property type="project" value="UniProtKB-ARBA"/>
</dbReference>
<dbReference type="PANTHER" id="PTHR46078:SF2">
    <property type="entry name" value="FORK-HEAD DOMAIN-CONTAINING PROTEIN"/>
    <property type="match status" value="1"/>
</dbReference>
<dbReference type="OrthoDB" id="5954824at2759"/>
<feature type="region of interest" description="Disordered" evidence="7">
    <location>
        <begin position="158"/>
        <end position="202"/>
    </location>
</feature>
<sequence>MPPPLMAASTRTPPMITVYPDSDASFAMHARHDVETTLLPSLAPHHDASTMQNGQLNHTTNGARGSSPTKTDSSPMRPMTSQPLSSIHIPQPIPPNFTDSPQKNANFYPMYYAPPPPQTAPLDFPPVQLYDKENFYGPPHFQGMATNPYGEFDYGFKGPMKRTLAEPTPQRDRPKKQKVDKDEPFELPDPRDMPAVHDDGTKPSQSYAELIGMAILRAPNRRLTLAQIYKWISDHFSFYKASESGWQNSIRHNLSLNKNFIKQERPKDDPGKGNYWAIKPGEERPFLLGKKNPMRRITNPDGSHYISGISSDLGYPSSSAPAIGHFTLAPNPVKRNEVKAIDSAKFPDEADFSSDGTIAASDGAPEEDDKEEPVIMMPPPVNIRSSPPPVDIGSSPPPMASQTRKDTPPPVPRFAPTSRSGNDRRKFAGMNDSGYWSSIESSVARNPSQLLMSEADTSRPRLRKGRAEAEIARIRSSSIDSPGNDLQAFKAPTCHFDSSSPMRDDNPLTPAVVFKRPAKPPPSVSPNTNLRNHRNRMRALLGTPAKAFSPGPVISNWSPAFNIGDDSHLGLTPQMSPYKANKTPWNPCQDTPSTLKKDLFSAAFDIFIDAPEEDAVARGSPAKLSIKRPSLVRAATSAGILADITGNAKSNSLALAASNDSFFSLSPFTQRSGMFCSPGKLGSPLKQSHHPPTGTAELGLKWRGAITEEENIQPGLEAERNDALFGIHLPSDGSEEAIDIFQDFGKIGGAQQFMPVPNRANGSPVRRVTSGSTRPSIARSNTSRW</sequence>
<feature type="domain" description="Fork-head" evidence="8">
    <location>
        <begin position="202"/>
        <end position="296"/>
    </location>
</feature>
<evidence type="ECO:0000313" key="10">
    <source>
        <dbReference type="Proteomes" id="UP000799767"/>
    </source>
</evidence>
<gene>
    <name evidence="9" type="ORF">BDY17DRAFT_323316</name>
</gene>
<dbReference type="EMBL" id="MU001634">
    <property type="protein sequence ID" value="KAF2484468.1"/>
    <property type="molecule type" value="Genomic_DNA"/>
</dbReference>
<protein>
    <recommendedName>
        <fullName evidence="8">Fork-head domain-containing protein</fullName>
    </recommendedName>
</protein>
<evidence type="ECO:0000256" key="1">
    <source>
        <dbReference type="ARBA" id="ARBA00004123"/>
    </source>
</evidence>
<evidence type="ECO:0000256" key="7">
    <source>
        <dbReference type="SAM" id="MobiDB-lite"/>
    </source>
</evidence>
<dbReference type="SUPFAM" id="SSF46785">
    <property type="entry name" value="Winged helix' DNA-binding domain"/>
    <property type="match status" value="1"/>
</dbReference>
<dbReference type="Proteomes" id="UP000799767">
    <property type="component" value="Unassembled WGS sequence"/>
</dbReference>
<dbReference type="AlphaFoldDB" id="A0A6A6PWB8"/>
<organism evidence="9 10">
    <name type="scientific">Neohortaea acidophila</name>
    <dbReference type="NCBI Taxonomy" id="245834"/>
    <lineage>
        <taxon>Eukaryota</taxon>
        <taxon>Fungi</taxon>
        <taxon>Dikarya</taxon>
        <taxon>Ascomycota</taxon>
        <taxon>Pezizomycotina</taxon>
        <taxon>Dothideomycetes</taxon>
        <taxon>Dothideomycetidae</taxon>
        <taxon>Mycosphaerellales</taxon>
        <taxon>Teratosphaeriaceae</taxon>
        <taxon>Neohortaea</taxon>
    </lineage>
</organism>
<dbReference type="Pfam" id="PF00250">
    <property type="entry name" value="Forkhead"/>
    <property type="match status" value="1"/>
</dbReference>
<proteinExistence type="predicted"/>
<keyword evidence="10" id="KW-1185">Reference proteome</keyword>
<dbReference type="GO" id="GO:0001228">
    <property type="term" value="F:DNA-binding transcription activator activity, RNA polymerase II-specific"/>
    <property type="evidence" value="ECO:0007669"/>
    <property type="project" value="UniProtKB-ARBA"/>
</dbReference>
<dbReference type="PRINTS" id="PR00053">
    <property type="entry name" value="FORKHEAD"/>
</dbReference>
<dbReference type="RefSeq" id="XP_033591037.1">
    <property type="nucleotide sequence ID" value="XM_033736988.1"/>
</dbReference>
<dbReference type="InterPro" id="IPR045912">
    <property type="entry name" value="FOXJ2/3-like"/>
</dbReference>
<comment type="subcellular location">
    <subcellularLocation>
        <location evidence="1 6">Nucleus</location>
    </subcellularLocation>
</comment>
<feature type="region of interest" description="Disordered" evidence="7">
    <location>
        <begin position="44"/>
        <end position="102"/>
    </location>
</feature>
<dbReference type="PROSITE" id="PS00658">
    <property type="entry name" value="FORK_HEAD_2"/>
    <property type="match status" value="1"/>
</dbReference>
<evidence type="ECO:0000313" key="9">
    <source>
        <dbReference type="EMBL" id="KAF2484468.1"/>
    </source>
</evidence>
<dbReference type="PROSITE" id="PS50039">
    <property type="entry name" value="FORK_HEAD_3"/>
    <property type="match status" value="1"/>
</dbReference>
<feature type="DNA-binding region" description="Fork-head" evidence="6">
    <location>
        <begin position="202"/>
        <end position="296"/>
    </location>
</feature>
<keyword evidence="5 6" id="KW-0539">Nucleus</keyword>
<feature type="region of interest" description="Disordered" evidence="7">
    <location>
        <begin position="756"/>
        <end position="785"/>
    </location>
</feature>
<dbReference type="GO" id="GO:0005634">
    <property type="term" value="C:nucleus"/>
    <property type="evidence" value="ECO:0007669"/>
    <property type="project" value="UniProtKB-SubCell"/>
</dbReference>
<dbReference type="InterPro" id="IPR036390">
    <property type="entry name" value="WH_DNA-bd_sf"/>
</dbReference>
<dbReference type="PANTHER" id="PTHR46078">
    <property type="entry name" value="FORKHEAD BOX PROTEIN J2 FAMILY MEMBER"/>
    <property type="match status" value="1"/>
</dbReference>
<dbReference type="InterPro" id="IPR036388">
    <property type="entry name" value="WH-like_DNA-bd_sf"/>
</dbReference>
<keyword evidence="4" id="KW-0804">Transcription</keyword>
<reference evidence="9" key="1">
    <citation type="journal article" date="2020" name="Stud. Mycol.">
        <title>101 Dothideomycetes genomes: a test case for predicting lifestyles and emergence of pathogens.</title>
        <authorList>
            <person name="Haridas S."/>
            <person name="Albert R."/>
            <person name="Binder M."/>
            <person name="Bloem J."/>
            <person name="Labutti K."/>
            <person name="Salamov A."/>
            <person name="Andreopoulos B."/>
            <person name="Baker S."/>
            <person name="Barry K."/>
            <person name="Bills G."/>
            <person name="Bluhm B."/>
            <person name="Cannon C."/>
            <person name="Castanera R."/>
            <person name="Culley D."/>
            <person name="Daum C."/>
            <person name="Ezra D."/>
            <person name="Gonzalez J."/>
            <person name="Henrissat B."/>
            <person name="Kuo A."/>
            <person name="Liang C."/>
            <person name="Lipzen A."/>
            <person name="Lutzoni F."/>
            <person name="Magnuson J."/>
            <person name="Mondo S."/>
            <person name="Nolan M."/>
            <person name="Ohm R."/>
            <person name="Pangilinan J."/>
            <person name="Park H.-J."/>
            <person name="Ramirez L."/>
            <person name="Alfaro M."/>
            <person name="Sun H."/>
            <person name="Tritt A."/>
            <person name="Yoshinaga Y."/>
            <person name="Zwiers L.-H."/>
            <person name="Turgeon B."/>
            <person name="Goodwin S."/>
            <person name="Spatafora J."/>
            <person name="Crous P."/>
            <person name="Grigoriev I."/>
        </authorList>
    </citation>
    <scope>NUCLEOTIDE SEQUENCE</scope>
    <source>
        <strain evidence="9">CBS 113389</strain>
    </source>
</reference>
<dbReference type="Gene3D" id="1.10.10.10">
    <property type="entry name" value="Winged helix-like DNA-binding domain superfamily/Winged helix DNA-binding domain"/>
    <property type="match status" value="1"/>
</dbReference>
<keyword evidence="2" id="KW-0805">Transcription regulation</keyword>
<feature type="compositionally biased region" description="Basic and acidic residues" evidence="7">
    <location>
        <begin position="169"/>
        <end position="201"/>
    </location>
</feature>
<dbReference type="InterPro" id="IPR001766">
    <property type="entry name" value="Fork_head_dom"/>
</dbReference>
<feature type="compositionally biased region" description="Pro residues" evidence="7">
    <location>
        <begin position="376"/>
        <end position="399"/>
    </location>
</feature>
<name>A0A6A6PWB8_9PEZI</name>